<gene>
    <name evidence="8" type="ORF">DI632_07365</name>
</gene>
<comment type="subcellular location">
    <subcellularLocation>
        <location evidence="1">Cell membrane</location>
    </subcellularLocation>
</comment>
<evidence type="ECO:0000313" key="8">
    <source>
        <dbReference type="EMBL" id="PZO78125.1"/>
    </source>
</evidence>
<dbReference type="PANTHER" id="PTHR43646">
    <property type="entry name" value="GLYCOSYLTRANSFERASE"/>
    <property type="match status" value="1"/>
</dbReference>
<sequence length="443" mass="47608">MRTPMVRSDRRRPRDKPPAAGRPPHCRRFPVRKARYASPLLGASPPVAQAGTAAMPLSGADGNPLNRMRCRSLSRRRDRAGMGTPRAGWGQSDDGYRYRRSWYARLSAGGAIAICIPVRDEAERLPRLFDALERLIVPAETTLFVSLLLDGCHDASAALAAIYRVRSRHGVSVAAVDRAPSNAGRARDRAMRCGIEAAGDDAILLTTDADSVPARDWLCAMVAGLAHADLVTGNVVRPGHGATPGQDRIEDYYGRLFALRRQADPVPWEAARTHHHASGANMGLRAATYVALGGFLPIERGEDARLVDDAARAGLRVRRDAASVVRTSDRRVGRAHGGLATVLREIDQRGLDGVSVAHPADQLWQYRMQGLARASFAVGAFEPLSARLGYSPDHVLGVARDCPNAEAFAMRIVPVPPGGMRQVPFVTAEATLDALTAAVGEAA</sequence>
<dbReference type="Proteomes" id="UP000248614">
    <property type="component" value="Unassembled WGS sequence"/>
</dbReference>
<keyword evidence="4 8" id="KW-0808">Transferase</keyword>
<dbReference type="GO" id="GO:0016757">
    <property type="term" value="F:glycosyltransferase activity"/>
    <property type="evidence" value="ECO:0007669"/>
    <property type="project" value="UniProtKB-KW"/>
</dbReference>
<feature type="region of interest" description="Disordered" evidence="6">
    <location>
        <begin position="1"/>
        <end position="26"/>
    </location>
</feature>
<evidence type="ECO:0000256" key="1">
    <source>
        <dbReference type="ARBA" id="ARBA00004236"/>
    </source>
</evidence>
<dbReference type="Gene3D" id="3.90.550.10">
    <property type="entry name" value="Spore Coat Polysaccharide Biosynthesis Protein SpsA, Chain A"/>
    <property type="match status" value="1"/>
</dbReference>
<keyword evidence="5" id="KW-0472">Membrane</keyword>
<dbReference type="Pfam" id="PF00535">
    <property type="entry name" value="Glycos_transf_2"/>
    <property type="match status" value="1"/>
</dbReference>
<dbReference type="InterPro" id="IPR001173">
    <property type="entry name" value="Glyco_trans_2-like"/>
</dbReference>
<accession>A0A2W5B4B9</accession>
<dbReference type="GO" id="GO:0005886">
    <property type="term" value="C:plasma membrane"/>
    <property type="evidence" value="ECO:0007669"/>
    <property type="project" value="UniProtKB-SubCell"/>
</dbReference>
<dbReference type="EMBL" id="QFNF01000014">
    <property type="protein sequence ID" value="PZO78125.1"/>
    <property type="molecule type" value="Genomic_DNA"/>
</dbReference>
<comment type="caution">
    <text evidence="8">The sequence shown here is derived from an EMBL/GenBank/DDBJ whole genome shotgun (WGS) entry which is preliminary data.</text>
</comment>
<name>A0A2W5B4B9_9SPHN</name>
<dbReference type="InterPro" id="IPR029044">
    <property type="entry name" value="Nucleotide-diphossugar_trans"/>
</dbReference>
<dbReference type="AlphaFoldDB" id="A0A2W5B4B9"/>
<protein>
    <submittedName>
        <fullName evidence="8">Glycosyl transferase family 2</fullName>
    </submittedName>
</protein>
<keyword evidence="2" id="KW-1003">Cell membrane</keyword>
<evidence type="ECO:0000256" key="3">
    <source>
        <dbReference type="ARBA" id="ARBA00022676"/>
    </source>
</evidence>
<organism evidence="8 9">
    <name type="scientific">Sphingomonas hengshuiensis</name>
    <dbReference type="NCBI Taxonomy" id="1609977"/>
    <lineage>
        <taxon>Bacteria</taxon>
        <taxon>Pseudomonadati</taxon>
        <taxon>Pseudomonadota</taxon>
        <taxon>Alphaproteobacteria</taxon>
        <taxon>Sphingomonadales</taxon>
        <taxon>Sphingomonadaceae</taxon>
        <taxon>Sphingomonas</taxon>
    </lineage>
</organism>
<evidence type="ECO:0000256" key="6">
    <source>
        <dbReference type="SAM" id="MobiDB-lite"/>
    </source>
</evidence>
<evidence type="ECO:0000256" key="5">
    <source>
        <dbReference type="ARBA" id="ARBA00023136"/>
    </source>
</evidence>
<dbReference type="PANTHER" id="PTHR43646:SF2">
    <property type="entry name" value="GLYCOSYLTRANSFERASE 2-LIKE DOMAIN-CONTAINING PROTEIN"/>
    <property type="match status" value="1"/>
</dbReference>
<proteinExistence type="predicted"/>
<evidence type="ECO:0000313" key="9">
    <source>
        <dbReference type="Proteomes" id="UP000248614"/>
    </source>
</evidence>
<dbReference type="SUPFAM" id="SSF53448">
    <property type="entry name" value="Nucleotide-diphospho-sugar transferases"/>
    <property type="match status" value="1"/>
</dbReference>
<evidence type="ECO:0000256" key="2">
    <source>
        <dbReference type="ARBA" id="ARBA00022475"/>
    </source>
</evidence>
<keyword evidence="3" id="KW-0328">Glycosyltransferase</keyword>
<feature type="domain" description="Glycosyltransferase 2-like" evidence="7">
    <location>
        <begin position="114"/>
        <end position="251"/>
    </location>
</feature>
<evidence type="ECO:0000256" key="4">
    <source>
        <dbReference type="ARBA" id="ARBA00022679"/>
    </source>
</evidence>
<evidence type="ECO:0000259" key="7">
    <source>
        <dbReference type="Pfam" id="PF00535"/>
    </source>
</evidence>
<reference evidence="8 9" key="1">
    <citation type="submission" date="2017-08" db="EMBL/GenBank/DDBJ databases">
        <title>Infants hospitalized years apart are colonized by the same room-sourced microbial strains.</title>
        <authorList>
            <person name="Brooks B."/>
            <person name="Olm M.R."/>
            <person name="Firek B.A."/>
            <person name="Baker R."/>
            <person name="Thomas B.C."/>
            <person name="Morowitz M.J."/>
            <person name="Banfield J.F."/>
        </authorList>
    </citation>
    <scope>NUCLEOTIDE SEQUENCE [LARGE SCALE GENOMIC DNA]</scope>
    <source>
        <strain evidence="8">S2_018_000_R3_110</strain>
    </source>
</reference>